<dbReference type="InterPro" id="IPR018062">
    <property type="entry name" value="HTH_AraC-typ_CS"/>
</dbReference>
<keyword evidence="3" id="KW-0804">Transcription</keyword>
<dbReference type="PRINTS" id="PR00032">
    <property type="entry name" value="HTHARAC"/>
</dbReference>
<dbReference type="InterPro" id="IPR009057">
    <property type="entry name" value="Homeodomain-like_sf"/>
</dbReference>
<dbReference type="Proteomes" id="UP000712007">
    <property type="component" value="Unassembled WGS sequence"/>
</dbReference>
<protein>
    <submittedName>
        <fullName evidence="6">Helix-turn-helix transcriptional regulator</fullName>
    </submittedName>
</protein>
<dbReference type="InterPro" id="IPR020449">
    <property type="entry name" value="Tscrpt_reg_AraC-type_HTH"/>
</dbReference>
<dbReference type="SMART" id="SM00342">
    <property type="entry name" value="HTH_ARAC"/>
    <property type="match status" value="1"/>
</dbReference>
<evidence type="ECO:0000256" key="3">
    <source>
        <dbReference type="ARBA" id="ARBA00023163"/>
    </source>
</evidence>
<name>A0A940DIF9_9BACT</name>
<dbReference type="Pfam" id="PF12833">
    <property type="entry name" value="HTH_18"/>
    <property type="match status" value="1"/>
</dbReference>
<dbReference type="EMBL" id="JADIMV010000020">
    <property type="protein sequence ID" value="MBO8439188.1"/>
    <property type="molecule type" value="Genomic_DNA"/>
</dbReference>
<evidence type="ECO:0000256" key="1">
    <source>
        <dbReference type="ARBA" id="ARBA00023015"/>
    </source>
</evidence>
<dbReference type="PANTHER" id="PTHR43280">
    <property type="entry name" value="ARAC-FAMILY TRANSCRIPTIONAL REGULATOR"/>
    <property type="match status" value="1"/>
</dbReference>
<evidence type="ECO:0000259" key="5">
    <source>
        <dbReference type="PROSITE" id="PS01124"/>
    </source>
</evidence>
<dbReference type="PROSITE" id="PS00041">
    <property type="entry name" value="HTH_ARAC_FAMILY_1"/>
    <property type="match status" value="1"/>
</dbReference>
<accession>A0A940DIF9</accession>
<gene>
    <name evidence="6" type="ORF">IAC51_00885</name>
</gene>
<evidence type="ECO:0000256" key="4">
    <source>
        <dbReference type="SAM" id="MobiDB-lite"/>
    </source>
</evidence>
<evidence type="ECO:0000313" key="6">
    <source>
        <dbReference type="EMBL" id="MBO8439188.1"/>
    </source>
</evidence>
<keyword evidence="2" id="KW-0238">DNA-binding</keyword>
<dbReference type="PANTHER" id="PTHR43280:SF28">
    <property type="entry name" value="HTH-TYPE TRANSCRIPTIONAL ACTIVATOR RHAS"/>
    <property type="match status" value="1"/>
</dbReference>
<reference evidence="6" key="2">
    <citation type="journal article" date="2021" name="PeerJ">
        <title>Extensive microbial diversity within the chicken gut microbiome revealed by metagenomics and culture.</title>
        <authorList>
            <person name="Gilroy R."/>
            <person name="Ravi A."/>
            <person name="Getino M."/>
            <person name="Pursley I."/>
            <person name="Horton D.L."/>
            <person name="Alikhan N.F."/>
            <person name="Baker D."/>
            <person name="Gharbi K."/>
            <person name="Hall N."/>
            <person name="Watson M."/>
            <person name="Adriaenssens E.M."/>
            <person name="Foster-Nyarko E."/>
            <person name="Jarju S."/>
            <person name="Secka A."/>
            <person name="Antonio M."/>
            <person name="Oren A."/>
            <person name="Chaudhuri R.R."/>
            <person name="La Ragione R."/>
            <person name="Hildebrand F."/>
            <person name="Pallen M.J."/>
        </authorList>
    </citation>
    <scope>NUCLEOTIDE SEQUENCE</scope>
    <source>
        <strain evidence="6">3924</strain>
    </source>
</reference>
<dbReference type="Gene3D" id="1.10.10.60">
    <property type="entry name" value="Homeodomain-like"/>
    <property type="match status" value="1"/>
</dbReference>
<proteinExistence type="predicted"/>
<sequence>MVCPRCIMAVRKVLSDAGVEPLSVELGRATVEGILPTDAMSRISAGLDALGFSLIEDRRTAEAEMIKTAVIEFIHCPGQPQKQPLSSYLAATLHREYSHLSKLFSETTGTTIEQYFIAQKVERVKELIEYGDMTMSEIADRLGYSSTAHLSAQFKKHTGMTPSEYRSHQTPRTPIDRL</sequence>
<evidence type="ECO:0000313" key="7">
    <source>
        <dbReference type="Proteomes" id="UP000712007"/>
    </source>
</evidence>
<reference evidence="6" key="1">
    <citation type="submission" date="2020-10" db="EMBL/GenBank/DDBJ databases">
        <authorList>
            <person name="Gilroy R."/>
        </authorList>
    </citation>
    <scope>NUCLEOTIDE SEQUENCE</scope>
    <source>
        <strain evidence="6">3924</strain>
    </source>
</reference>
<dbReference type="SUPFAM" id="SSF46689">
    <property type="entry name" value="Homeodomain-like"/>
    <property type="match status" value="1"/>
</dbReference>
<dbReference type="PROSITE" id="PS01124">
    <property type="entry name" value="HTH_ARAC_FAMILY_2"/>
    <property type="match status" value="1"/>
</dbReference>
<comment type="caution">
    <text evidence="6">The sequence shown here is derived from an EMBL/GenBank/DDBJ whole genome shotgun (WGS) entry which is preliminary data.</text>
</comment>
<evidence type="ECO:0000256" key="2">
    <source>
        <dbReference type="ARBA" id="ARBA00023125"/>
    </source>
</evidence>
<organism evidence="6 7">
    <name type="scientific">Candidatus Aphodosoma intestinipullorum</name>
    <dbReference type="NCBI Taxonomy" id="2840674"/>
    <lineage>
        <taxon>Bacteria</taxon>
        <taxon>Pseudomonadati</taxon>
        <taxon>Bacteroidota</taxon>
        <taxon>Bacteroidia</taxon>
        <taxon>Bacteroidales</taxon>
        <taxon>Candidatus Aphodosoma</taxon>
    </lineage>
</organism>
<keyword evidence="1" id="KW-0805">Transcription regulation</keyword>
<dbReference type="AlphaFoldDB" id="A0A940DIF9"/>
<dbReference type="GO" id="GO:0043565">
    <property type="term" value="F:sequence-specific DNA binding"/>
    <property type="evidence" value="ECO:0007669"/>
    <property type="project" value="InterPro"/>
</dbReference>
<dbReference type="InterPro" id="IPR018060">
    <property type="entry name" value="HTH_AraC"/>
</dbReference>
<feature type="region of interest" description="Disordered" evidence="4">
    <location>
        <begin position="156"/>
        <end position="178"/>
    </location>
</feature>
<dbReference type="GO" id="GO:0003700">
    <property type="term" value="F:DNA-binding transcription factor activity"/>
    <property type="evidence" value="ECO:0007669"/>
    <property type="project" value="InterPro"/>
</dbReference>
<feature type="domain" description="HTH araC/xylS-type" evidence="5">
    <location>
        <begin position="89"/>
        <end position="168"/>
    </location>
</feature>